<accession>A0ABU4VJX6</accession>
<dbReference type="SUPFAM" id="SSF51971">
    <property type="entry name" value="Nucleotide-binding domain"/>
    <property type="match status" value="1"/>
</dbReference>
<dbReference type="InterPro" id="IPR055275">
    <property type="entry name" value="Ferredox_Rdtase"/>
</dbReference>
<evidence type="ECO:0000256" key="8">
    <source>
        <dbReference type="ARBA" id="ARBA00023004"/>
    </source>
</evidence>
<evidence type="ECO:0000256" key="10">
    <source>
        <dbReference type="ARBA" id="ARBA00047776"/>
    </source>
</evidence>
<evidence type="ECO:0000256" key="1">
    <source>
        <dbReference type="ARBA" id="ARBA00001974"/>
    </source>
</evidence>
<dbReference type="PRINTS" id="PR00419">
    <property type="entry name" value="ADXRDTASE"/>
</dbReference>
<keyword evidence="5" id="KW-0274">FAD</keyword>
<keyword evidence="8" id="KW-0408">Iron</keyword>
<gene>
    <name evidence="12" type="ORF">SK069_11165</name>
</gene>
<dbReference type="SUPFAM" id="SSF54862">
    <property type="entry name" value="4Fe-4S ferredoxins"/>
    <property type="match status" value="1"/>
</dbReference>
<evidence type="ECO:0000256" key="4">
    <source>
        <dbReference type="ARBA" id="ARBA00022723"/>
    </source>
</evidence>
<dbReference type="Gene3D" id="3.40.50.720">
    <property type="entry name" value="NAD(P)-binding Rossmann-like Domain"/>
    <property type="match status" value="1"/>
</dbReference>
<dbReference type="Proteomes" id="UP001277761">
    <property type="component" value="Unassembled WGS sequence"/>
</dbReference>
<dbReference type="PANTHER" id="PTHR48467:SF1">
    <property type="entry name" value="GLUTAMATE SYNTHASE 1 [NADH], CHLOROPLASTIC-LIKE"/>
    <property type="match status" value="1"/>
</dbReference>
<dbReference type="InterPro" id="IPR023753">
    <property type="entry name" value="FAD/NAD-binding_dom"/>
</dbReference>
<dbReference type="InterPro" id="IPR017900">
    <property type="entry name" value="4Fe4S_Fe_S_CS"/>
</dbReference>
<dbReference type="PROSITE" id="PS51379">
    <property type="entry name" value="4FE4S_FER_2"/>
    <property type="match status" value="2"/>
</dbReference>
<dbReference type="InterPro" id="IPR036188">
    <property type="entry name" value="FAD/NAD-bd_sf"/>
</dbReference>
<sequence length="515" mass="54656">MPHVVTQSCVGDGSCVYACPVNCIQPTPDDPAFELAEMLHVDPATCVDCGACVTACPVDAIKPHTRLTAEETEFALINAAYHEVPRARPRMAPVPARLVVRDRGEPLRVAIVGSGPAAMYAAEELLTIPDARVDVYERLPRPDGLVRSGVAPDHRRTRRVSRQLERIREHPGLRLHLGVEVGRDVTHEELLAGHHAVIYGVGAAADRRLEVPGAELPGVLSATELVGWYNGHPDHADRTVDLSARRAVIVGNGNVALDVARILAQDPDALSDSEIDPAALRVLRDSRIEEVVVVARRGAEHAAFTLPELVGLRATPGVALDVPASELPAPGAAADPARTKLDLLRALPPVAAEDERRRIALRFLRAPVRVLAGPDGRVAGIELQRTAVGPDGALAATGETEVLDAGLVVTSIGYRGLPVGDLPYEPARGVVPNEAGRVVGPEDGATRPGTYVVGWIKRGPSGFIGTNKACAQETVATLVEDLNAGRLPSPARPPADAAVAAPRRRERLRALVGRR</sequence>
<dbReference type="Pfam" id="PF12838">
    <property type="entry name" value="Fer4_7"/>
    <property type="match status" value="1"/>
</dbReference>
<dbReference type="EC" id="1.18.1.2" evidence="2"/>
<feature type="domain" description="4Fe-4S ferredoxin-type" evidence="11">
    <location>
        <begin position="37"/>
        <end position="66"/>
    </location>
</feature>
<feature type="domain" description="4Fe-4S ferredoxin-type" evidence="11">
    <location>
        <begin position="1"/>
        <end position="29"/>
    </location>
</feature>
<protein>
    <recommendedName>
        <fullName evidence="2">ferredoxin--NADP(+) reductase</fullName>
        <ecNumber evidence="2">1.18.1.2</ecNumber>
    </recommendedName>
</protein>
<name>A0ABU4VJX6_9ACTN</name>
<comment type="caution">
    <text evidence="12">The sequence shown here is derived from an EMBL/GenBank/DDBJ whole genome shotgun (WGS) entry which is preliminary data.</text>
</comment>
<dbReference type="Gene3D" id="3.30.70.20">
    <property type="match status" value="1"/>
</dbReference>
<comment type="catalytic activity">
    <reaction evidence="10">
        <text>2 reduced [2Fe-2S]-[ferredoxin] + NADP(+) + H(+) = 2 oxidized [2Fe-2S]-[ferredoxin] + NADPH</text>
        <dbReference type="Rhea" id="RHEA:20125"/>
        <dbReference type="Rhea" id="RHEA-COMP:10000"/>
        <dbReference type="Rhea" id="RHEA-COMP:10001"/>
        <dbReference type="ChEBI" id="CHEBI:15378"/>
        <dbReference type="ChEBI" id="CHEBI:33737"/>
        <dbReference type="ChEBI" id="CHEBI:33738"/>
        <dbReference type="ChEBI" id="CHEBI:57783"/>
        <dbReference type="ChEBI" id="CHEBI:58349"/>
        <dbReference type="EC" id="1.18.1.2"/>
    </reaction>
</comment>
<keyword evidence="13" id="KW-1185">Reference proteome</keyword>
<keyword evidence="6" id="KW-0521">NADP</keyword>
<proteinExistence type="predicted"/>
<evidence type="ECO:0000256" key="7">
    <source>
        <dbReference type="ARBA" id="ARBA00023002"/>
    </source>
</evidence>
<comment type="cofactor">
    <cofactor evidence="1">
        <name>FAD</name>
        <dbReference type="ChEBI" id="CHEBI:57692"/>
    </cofactor>
</comment>
<evidence type="ECO:0000256" key="2">
    <source>
        <dbReference type="ARBA" id="ARBA00013223"/>
    </source>
</evidence>
<keyword evidence="7" id="KW-0560">Oxidoreductase</keyword>
<keyword evidence="4" id="KW-0479">Metal-binding</keyword>
<dbReference type="PROSITE" id="PS00198">
    <property type="entry name" value="4FE4S_FER_1"/>
    <property type="match status" value="1"/>
</dbReference>
<evidence type="ECO:0000256" key="3">
    <source>
        <dbReference type="ARBA" id="ARBA00022630"/>
    </source>
</evidence>
<evidence type="ECO:0000313" key="12">
    <source>
        <dbReference type="EMBL" id="MDX8152156.1"/>
    </source>
</evidence>
<dbReference type="Pfam" id="PF07992">
    <property type="entry name" value="Pyr_redox_2"/>
    <property type="match status" value="1"/>
</dbReference>
<dbReference type="EMBL" id="JAXAVX010000005">
    <property type="protein sequence ID" value="MDX8152156.1"/>
    <property type="molecule type" value="Genomic_DNA"/>
</dbReference>
<dbReference type="PANTHER" id="PTHR48467">
    <property type="entry name" value="GLUTAMATE SYNTHASE 1 [NADH], CHLOROPLASTIC-LIKE"/>
    <property type="match status" value="1"/>
</dbReference>
<organism evidence="12 13">
    <name type="scientific">Patulibacter brassicae</name>
    <dbReference type="NCBI Taxonomy" id="1705717"/>
    <lineage>
        <taxon>Bacteria</taxon>
        <taxon>Bacillati</taxon>
        <taxon>Actinomycetota</taxon>
        <taxon>Thermoleophilia</taxon>
        <taxon>Solirubrobacterales</taxon>
        <taxon>Patulibacteraceae</taxon>
        <taxon>Patulibacter</taxon>
    </lineage>
</organism>
<dbReference type="RefSeq" id="WP_319954312.1">
    <property type="nucleotide sequence ID" value="NZ_JAXAVX010000005.1"/>
</dbReference>
<evidence type="ECO:0000256" key="6">
    <source>
        <dbReference type="ARBA" id="ARBA00022857"/>
    </source>
</evidence>
<dbReference type="InterPro" id="IPR017896">
    <property type="entry name" value="4Fe4S_Fe-S-bd"/>
</dbReference>
<reference evidence="12 13" key="1">
    <citation type="submission" date="2023-11" db="EMBL/GenBank/DDBJ databases">
        <authorList>
            <person name="Xu M."/>
            <person name="Jiang T."/>
        </authorList>
    </citation>
    <scope>NUCLEOTIDE SEQUENCE [LARGE SCALE GENOMIC DNA]</scope>
    <source>
        <strain evidence="12 13">SD</strain>
    </source>
</reference>
<dbReference type="Gene3D" id="3.50.50.60">
    <property type="entry name" value="FAD/NAD(P)-binding domain"/>
    <property type="match status" value="1"/>
</dbReference>
<evidence type="ECO:0000259" key="11">
    <source>
        <dbReference type="PROSITE" id="PS51379"/>
    </source>
</evidence>
<keyword evidence="3" id="KW-0285">Flavoprotein</keyword>
<keyword evidence="9" id="KW-0411">Iron-sulfur</keyword>
<evidence type="ECO:0000256" key="5">
    <source>
        <dbReference type="ARBA" id="ARBA00022827"/>
    </source>
</evidence>
<evidence type="ECO:0000313" key="13">
    <source>
        <dbReference type="Proteomes" id="UP001277761"/>
    </source>
</evidence>
<evidence type="ECO:0000256" key="9">
    <source>
        <dbReference type="ARBA" id="ARBA00023014"/>
    </source>
</evidence>